<dbReference type="Proteomes" id="UP001589734">
    <property type="component" value="Unassembled WGS sequence"/>
</dbReference>
<protein>
    <submittedName>
        <fullName evidence="1">Toxin-antitoxin system YwqK family antitoxin</fullName>
    </submittedName>
</protein>
<evidence type="ECO:0000313" key="1">
    <source>
        <dbReference type="EMBL" id="MFC0075449.1"/>
    </source>
</evidence>
<dbReference type="Pfam" id="PF07661">
    <property type="entry name" value="MORN_2"/>
    <property type="match status" value="3"/>
</dbReference>
<organism evidence="1 2">
    <name type="scientific">Flavobacterium procerum</name>
    <dbReference type="NCBI Taxonomy" id="1455569"/>
    <lineage>
        <taxon>Bacteria</taxon>
        <taxon>Pseudomonadati</taxon>
        <taxon>Bacteroidota</taxon>
        <taxon>Flavobacteriia</taxon>
        <taxon>Flavobacteriales</taxon>
        <taxon>Flavobacteriaceae</taxon>
        <taxon>Flavobacterium</taxon>
    </lineage>
</organism>
<name>A0ABV6BN32_9FLAO</name>
<dbReference type="EMBL" id="JBHLYW010000001">
    <property type="protein sequence ID" value="MFC0075449.1"/>
    <property type="molecule type" value="Genomic_DNA"/>
</dbReference>
<dbReference type="InterPro" id="IPR011652">
    <property type="entry name" value="MORN_2"/>
</dbReference>
<dbReference type="RefSeq" id="WP_379683889.1">
    <property type="nucleotide sequence ID" value="NZ_JBHLYW010000001.1"/>
</dbReference>
<keyword evidence="2" id="KW-1185">Reference proteome</keyword>
<accession>A0ABV6BN32</accession>
<evidence type="ECO:0000313" key="2">
    <source>
        <dbReference type="Proteomes" id="UP001589734"/>
    </source>
</evidence>
<sequence>MKNQFAAFIFILTMPFSYSQNIEKLYFDANWKATTQENASFYRKMPSKKLGNLILIEDFYINNIPQSQGYVLQDSEDDYVGDVVWFDENGFDSSSYQYYNFSDVSTLIYYYPNGKKFKSIQYKNGRKEGETIVYHEDGTILMKGKYKAGKPVSGDFDEVLDGTDYRLNKSDNEAQREEPIRTTDEVIVSNEIGDEPKRQIIKKKTFWINSKQPAQEIWYDLANYMESFKQIDYDKSGTILQTITEKDLQPYGNTLLNGVLFNYYIQNKFAVAVKSKTIFKNGRKHGEEIYYYPNGKISKTTQYFEGDLEGEEIEYNEDGSVKASRTFGNERPLQGNFDEDFSGSLYVNLNYNNGLKEGEAIAKTSGKDSIVAKGIYKDDKPYNGTFIVEKGIDQHELIQVVNFKKNELQTVFSYNIDNVLRTYMCVNDVLEGKTIFYEAGKVKGKLEYRKGLPYEGTLVETGKSTIYKKGNVTKEIYYQYRYQTTYQNNILKSVYFENGKRTKMENRSFLIPMVKKDSYVGIYKDDKPYSGYFETDFNEFNHVDYYEKGEIKFQYSNDFLENEGNFMPPTKYDIKSTYKEGKIVDGVEYIKSDKQLVSKHWKNGVLTSYDIDLFGMHYFRRFHFELKNKTIEITIFHNQKKASIVIEKQDGKNSSKLIIENKVVLSKSSFEIENTIPNMIGTILYYQSNNEVKAKTISREKQEENDFNEQENSQEFRIVINLFLSSIDDNETIEGNFKRIADDFSKDKRLETLLRREEEKETLASLWFKNKKPDTGILILKTANNAYDLKSYFEGKVLNARKNVDFKGINNEIEILKAALEKKMNENFKY</sequence>
<dbReference type="SUPFAM" id="SSF82185">
    <property type="entry name" value="Histone H3 K4-specific methyltransferase SET7/9 N-terminal domain"/>
    <property type="match status" value="2"/>
</dbReference>
<dbReference type="Gene3D" id="2.20.110.10">
    <property type="entry name" value="Histone H3 K4-specific methyltransferase SET7/9 N-terminal domain"/>
    <property type="match status" value="2"/>
</dbReference>
<proteinExistence type="predicted"/>
<comment type="caution">
    <text evidence="1">The sequence shown here is derived from an EMBL/GenBank/DDBJ whole genome shotgun (WGS) entry which is preliminary data.</text>
</comment>
<gene>
    <name evidence="1" type="ORF">ACFFLS_00230</name>
</gene>
<reference evidence="1 2" key="1">
    <citation type="submission" date="2024-09" db="EMBL/GenBank/DDBJ databases">
        <authorList>
            <person name="Sun Q."/>
            <person name="Mori K."/>
        </authorList>
    </citation>
    <scope>NUCLEOTIDE SEQUENCE [LARGE SCALE GENOMIC DNA]</scope>
    <source>
        <strain evidence="1 2">CGMCC 1.12926</strain>
    </source>
</reference>